<evidence type="ECO:0000313" key="1">
    <source>
        <dbReference type="EnsemblPlants" id="AVESA.00010b.r2.1DG0124010.1.CDS"/>
    </source>
</evidence>
<proteinExistence type="predicted"/>
<sequence>MATFTACRSKPEVVVPARTTPCEVKSLSVVDNQPGLRKYVSLIQFFRCRCIPGDDPATSLKAALAEALVHYYPIAGRLRELPAGGRKLVVDCTAEGVVFVEAHADVRLEEFGEPLVPPYPCVDQFLCDVGDVTTVIGMPLLYLQMTRLRCGGVVLVLSMCHSIVDAFGMVQVLRCILDLARGQPLPAVLPSWDRQLLTSSVAEAAFDSAEPKVAAMPSTPLGLDEMVIRPFLFCPRAIAALRSSIPARLGQSSTAFELITGAAWRCRVAALEQGPGEQVHVMFTANARGRWKRDRPLPPGFYGNALFIMTAQATAGELSLTRAVELVREAKLRVMTDEHVRSVLDLVARGNGEFRGVDLDQLDSTFMVSDITRCGDDSLDLGWAERVGGGVPMTG</sequence>
<accession>A0ACD5TT58</accession>
<name>A0ACD5TT58_AVESA</name>
<dbReference type="EnsemblPlants" id="AVESA.00010b.r2.1DG0124010.1">
    <property type="protein sequence ID" value="AVESA.00010b.r2.1DG0124010.1.CDS"/>
    <property type="gene ID" value="AVESA.00010b.r2.1DG0124010"/>
</dbReference>
<keyword evidence="2" id="KW-1185">Reference proteome</keyword>
<reference evidence="1" key="2">
    <citation type="submission" date="2025-09" db="UniProtKB">
        <authorList>
            <consortium name="EnsemblPlants"/>
        </authorList>
    </citation>
    <scope>IDENTIFICATION</scope>
</reference>
<reference evidence="1" key="1">
    <citation type="submission" date="2021-05" db="EMBL/GenBank/DDBJ databases">
        <authorList>
            <person name="Scholz U."/>
            <person name="Mascher M."/>
            <person name="Fiebig A."/>
        </authorList>
    </citation>
    <scope>NUCLEOTIDE SEQUENCE [LARGE SCALE GENOMIC DNA]</scope>
</reference>
<dbReference type="Proteomes" id="UP001732700">
    <property type="component" value="Chromosome 1D"/>
</dbReference>
<organism evidence="1 2">
    <name type="scientific">Avena sativa</name>
    <name type="common">Oat</name>
    <dbReference type="NCBI Taxonomy" id="4498"/>
    <lineage>
        <taxon>Eukaryota</taxon>
        <taxon>Viridiplantae</taxon>
        <taxon>Streptophyta</taxon>
        <taxon>Embryophyta</taxon>
        <taxon>Tracheophyta</taxon>
        <taxon>Spermatophyta</taxon>
        <taxon>Magnoliopsida</taxon>
        <taxon>Liliopsida</taxon>
        <taxon>Poales</taxon>
        <taxon>Poaceae</taxon>
        <taxon>BOP clade</taxon>
        <taxon>Pooideae</taxon>
        <taxon>Poodae</taxon>
        <taxon>Poeae</taxon>
        <taxon>Poeae Chloroplast Group 1 (Aveneae type)</taxon>
        <taxon>Aveninae</taxon>
        <taxon>Avena</taxon>
    </lineage>
</organism>
<protein>
    <submittedName>
        <fullName evidence="1">Uncharacterized protein</fullName>
    </submittedName>
</protein>
<evidence type="ECO:0000313" key="2">
    <source>
        <dbReference type="Proteomes" id="UP001732700"/>
    </source>
</evidence>